<dbReference type="GO" id="GO:0005737">
    <property type="term" value="C:cytoplasm"/>
    <property type="evidence" value="ECO:0007669"/>
    <property type="project" value="UniProtKB-SubCell"/>
</dbReference>
<comment type="similarity">
    <text evidence="2">Belongs to the importin beta family. Importin beta-1 subfamily.</text>
</comment>
<evidence type="ECO:0000256" key="5">
    <source>
        <dbReference type="ARBA" id="ARBA00022737"/>
    </source>
</evidence>
<dbReference type="GO" id="GO:0031267">
    <property type="term" value="F:small GTPase binding"/>
    <property type="evidence" value="ECO:0007669"/>
    <property type="project" value="InterPro"/>
</dbReference>
<dbReference type="GO" id="GO:0006606">
    <property type="term" value="P:protein import into nucleus"/>
    <property type="evidence" value="ECO:0007669"/>
    <property type="project" value="InterPro"/>
</dbReference>
<gene>
    <name evidence="8" type="ORF">CSKR_100629</name>
</gene>
<evidence type="ECO:0000256" key="3">
    <source>
        <dbReference type="ARBA" id="ARBA00022448"/>
    </source>
</evidence>
<dbReference type="GO" id="GO:0005634">
    <property type="term" value="C:nucleus"/>
    <property type="evidence" value="ECO:0007669"/>
    <property type="project" value="UniProtKB-SubCell"/>
</dbReference>
<accession>A0A3R7C0U4</accession>
<keyword evidence="4" id="KW-0963">Cytoplasm</keyword>
<dbReference type="InterPro" id="IPR040122">
    <property type="entry name" value="Importin_beta"/>
</dbReference>
<dbReference type="FunCoup" id="A0A3R7C0U4">
    <property type="interactions" value="1620"/>
</dbReference>
<reference evidence="8 9" key="2">
    <citation type="journal article" date="2021" name="Genomics">
        <title>High-quality reference genome for Clonorchis sinensis.</title>
        <authorList>
            <person name="Young N.D."/>
            <person name="Stroehlein A.J."/>
            <person name="Kinkar L."/>
            <person name="Wang T."/>
            <person name="Sohn W.M."/>
            <person name="Chang B.C.H."/>
            <person name="Kaur P."/>
            <person name="Weisz D."/>
            <person name="Dudchenko O."/>
            <person name="Aiden E.L."/>
            <person name="Korhonen P.K."/>
            <person name="Gasser R.B."/>
        </authorList>
    </citation>
    <scope>NUCLEOTIDE SEQUENCE [LARGE SCALE GENOMIC DNA]</scope>
    <source>
        <strain evidence="8">Cs-k2</strain>
    </source>
</reference>
<proteinExistence type="inferred from homology"/>
<dbReference type="SMART" id="SM00913">
    <property type="entry name" value="IBN_N"/>
    <property type="match status" value="1"/>
</dbReference>
<name>A0A3R7C0U4_CLOSI</name>
<dbReference type="InterPro" id="IPR011989">
    <property type="entry name" value="ARM-like"/>
</dbReference>
<evidence type="ECO:0000256" key="6">
    <source>
        <dbReference type="ARBA" id="ARBA00022927"/>
    </source>
</evidence>
<evidence type="ECO:0000313" key="9">
    <source>
        <dbReference type="Proteomes" id="UP000286415"/>
    </source>
</evidence>
<dbReference type="Pfam" id="PF13513">
    <property type="entry name" value="HEAT_EZ"/>
    <property type="match status" value="1"/>
</dbReference>
<keyword evidence="3" id="KW-0813">Transport</keyword>
<evidence type="ECO:0000256" key="7">
    <source>
        <dbReference type="ARBA" id="ARBA00022990"/>
    </source>
</evidence>
<dbReference type="InterPro" id="IPR058584">
    <property type="entry name" value="IMB1_TNPO1-like_TPR"/>
</dbReference>
<dbReference type="InterPro" id="IPR001494">
    <property type="entry name" value="Importin-beta_N"/>
</dbReference>
<dbReference type="OrthoDB" id="10263328at2759"/>
<evidence type="ECO:0000313" key="8">
    <source>
        <dbReference type="EMBL" id="KAG5449283.1"/>
    </source>
</evidence>
<dbReference type="Pfam" id="PF02985">
    <property type="entry name" value="HEAT"/>
    <property type="match status" value="1"/>
</dbReference>
<comment type="subcellular location">
    <subcellularLocation>
        <location evidence="1">Cytoplasm</location>
    </subcellularLocation>
</comment>
<dbReference type="PROSITE" id="PS50166">
    <property type="entry name" value="IMPORTIN_B_NT"/>
    <property type="match status" value="1"/>
</dbReference>
<dbReference type="PROSITE" id="PS50077">
    <property type="entry name" value="HEAT_REPEAT"/>
    <property type="match status" value="1"/>
</dbReference>
<dbReference type="Pfam" id="PF03810">
    <property type="entry name" value="IBN_N"/>
    <property type="match status" value="1"/>
</dbReference>
<reference evidence="8 9" key="1">
    <citation type="journal article" date="2018" name="Biotechnol. Adv.">
        <title>Improved genomic resources and new bioinformatic workflow for the carcinogenic parasite Clonorchis sinensis: Biotechnological implications.</title>
        <authorList>
            <person name="Wang D."/>
            <person name="Korhonen P.K."/>
            <person name="Gasser R.B."/>
            <person name="Young N.D."/>
        </authorList>
    </citation>
    <scope>NUCLEOTIDE SEQUENCE [LARGE SCALE GENOMIC DNA]</scope>
    <source>
        <strain evidence="8">Cs-k2</strain>
    </source>
</reference>
<dbReference type="InParanoid" id="A0A3R7C0U4"/>
<keyword evidence="6" id="KW-0653">Protein transport</keyword>
<dbReference type="InterPro" id="IPR016024">
    <property type="entry name" value="ARM-type_fold"/>
</dbReference>
<organism evidence="8 9">
    <name type="scientific">Clonorchis sinensis</name>
    <name type="common">Chinese liver fluke</name>
    <dbReference type="NCBI Taxonomy" id="79923"/>
    <lineage>
        <taxon>Eukaryota</taxon>
        <taxon>Metazoa</taxon>
        <taxon>Spiralia</taxon>
        <taxon>Lophotrochozoa</taxon>
        <taxon>Platyhelminthes</taxon>
        <taxon>Trematoda</taxon>
        <taxon>Digenea</taxon>
        <taxon>Opisthorchiida</taxon>
        <taxon>Opisthorchiata</taxon>
        <taxon>Opisthorchiidae</taxon>
        <taxon>Clonorchis</taxon>
    </lineage>
</organism>
<dbReference type="SUPFAM" id="SSF48371">
    <property type="entry name" value="ARM repeat"/>
    <property type="match status" value="1"/>
</dbReference>
<evidence type="ECO:0000256" key="2">
    <source>
        <dbReference type="ARBA" id="ARBA00010907"/>
    </source>
</evidence>
<keyword evidence="5" id="KW-0677">Repeat</keyword>
<dbReference type="Pfam" id="PF25574">
    <property type="entry name" value="TPR_IMB1"/>
    <property type="match status" value="2"/>
</dbReference>
<dbReference type="Gene3D" id="1.25.10.10">
    <property type="entry name" value="Leucine-rich Repeat Variant"/>
    <property type="match status" value="1"/>
</dbReference>
<keyword evidence="7" id="KW-0007">Acetylation</keyword>
<dbReference type="STRING" id="79923.A0A3R7C0U4"/>
<dbReference type="EMBL" id="NIRI02000042">
    <property type="protein sequence ID" value="KAG5449283.1"/>
    <property type="molecule type" value="Genomic_DNA"/>
</dbReference>
<evidence type="ECO:0000256" key="4">
    <source>
        <dbReference type="ARBA" id="ARBA00022490"/>
    </source>
</evidence>
<dbReference type="InterPro" id="IPR000357">
    <property type="entry name" value="HEAT"/>
</dbReference>
<dbReference type="Proteomes" id="UP000286415">
    <property type="component" value="Unassembled WGS sequence"/>
</dbReference>
<dbReference type="InterPro" id="IPR021133">
    <property type="entry name" value="HEAT_type_2"/>
</dbReference>
<dbReference type="AlphaFoldDB" id="A0A3R7C0U4"/>
<keyword evidence="9" id="KW-1185">Reference proteome</keyword>
<evidence type="ECO:0000256" key="1">
    <source>
        <dbReference type="ARBA" id="ARBA00004496"/>
    </source>
</evidence>
<sequence length="928" mass="100723">MSVDVGLLAVLEKSVSPVQQELEAAQHFLEKAAEADLVGLLRQLSDVLCNAECSPVVRMQAGLQLKNALYSKDADIKTVYQQRWLQLTPDARQYIKKNCLAALGTETTAHSSAAQCVAYIACAELPAMQWPDLMNHLVENVVTARSSEACKHATLETIGYICQDIDPNILVSQSNAILTAIVCGMKKEEPSDNVRLAATNALLNSLEFTKHNFDVDNERNYIMQVVCESTQSPHPQIRVAALQCLVKIMSLYYGYMETYMKQALFAITLDAMKDSIPEVALQGIEFWSTVCDEEIDLAIDAAECYEKGQPPAVSSMFYAKGALQFITPILMEILAHQDESMDDDEWNPSKAAGVCLMLLAQCCEDAIVDLVIPFVKENIKKPDWRYRDAAVMSFGSILEGPNPTALKPLVESAMPVIIELLRDESAAVRDTAAWTIGRVCETLPEVALQDVYLVPLLSGLVEGLSSEPRVAANVCWAISSLAESAYDVASGEVADHAGGSGEPKTYALSQYFNAITERLLATSSRPDGGQHNLRNAAYSALMALMRSAAQDCYGEVQRVTVVVLERLESVIGLENQLASTQDRAQFNDLQSLLCGTLQSVLRKISKEDAPAISDKVMVALMSMFRSTAISVAEGSGDQALVNGERKRTLNQGVHEDALLAVSALLEAVGEAFLKYLDAFMPILVMCLQNFRDTQVCVNAVGLLGDMCRVLNKHIVGHCEGLFVILMDILQNVNADKSLRPAIISTFGDLSLALGSEFLTYLPLVMETLKQATQAEVNLTDPDMVEYLNSLRTSCLEAYTGIVQGLKGDGPRATAALEFVASHVPHILSFIEHINVDSITTDELISASCGLIGDLVSAYGASILSLVDVDSIANVLQRGRRAKSSRTKNLAVWATKEIRKLKNVAHNVDLATVSGSSLTPSGCSTAQAS</sequence>
<dbReference type="PANTHER" id="PTHR10527">
    <property type="entry name" value="IMPORTIN BETA"/>
    <property type="match status" value="1"/>
</dbReference>
<protein>
    <submittedName>
        <fullName evidence="8">Importin subunit beta-1</fullName>
    </submittedName>
</protein>
<comment type="caution">
    <text evidence="8">The sequence shown here is derived from an EMBL/GenBank/DDBJ whole genome shotgun (WGS) entry which is preliminary data.</text>
</comment>
<dbReference type="FunFam" id="1.25.10.10:FF:000027">
    <property type="entry name" value="Importin subunit beta-1"/>
    <property type="match status" value="1"/>
</dbReference>